<dbReference type="AlphaFoldDB" id="A0AAN7VSH9"/>
<feature type="compositionally biased region" description="Low complexity" evidence="1">
    <location>
        <begin position="72"/>
        <end position="108"/>
    </location>
</feature>
<dbReference type="EMBL" id="JAVRQU010000006">
    <property type="protein sequence ID" value="KAK5701476.1"/>
    <property type="molecule type" value="Genomic_DNA"/>
</dbReference>
<feature type="region of interest" description="Disordered" evidence="1">
    <location>
        <begin position="1"/>
        <end position="31"/>
    </location>
</feature>
<dbReference type="Proteomes" id="UP001310594">
    <property type="component" value="Unassembled WGS sequence"/>
</dbReference>
<reference evidence="2" key="1">
    <citation type="submission" date="2023-08" db="EMBL/GenBank/DDBJ databases">
        <title>Black Yeasts Isolated from many extreme environments.</title>
        <authorList>
            <person name="Coleine C."/>
            <person name="Stajich J.E."/>
            <person name="Selbmann L."/>
        </authorList>
    </citation>
    <scope>NUCLEOTIDE SEQUENCE</scope>
    <source>
        <strain evidence="2">CCFEE 5810</strain>
    </source>
</reference>
<name>A0AAN7VSH9_9PEZI</name>
<feature type="region of interest" description="Disordered" evidence="1">
    <location>
        <begin position="43"/>
        <end position="115"/>
    </location>
</feature>
<protein>
    <submittedName>
        <fullName evidence="2">Uncharacterized protein</fullName>
    </submittedName>
</protein>
<evidence type="ECO:0000256" key="1">
    <source>
        <dbReference type="SAM" id="MobiDB-lite"/>
    </source>
</evidence>
<feature type="compositionally biased region" description="Polar residues" evidence="1">
    <location>
        <begin position="1"/>
        <end position="10"/>
    </location>
</feature>
<accession>A0AAN7VSH9</accession>
<evidence type="ECO:0000313" key="3">
    <source>
        <dbReference type="Proteomes" id="UP001310594"/>
    </source>
</evidence>
<comment type="caution">
    <text evidence="2">The sequence shown here is derived from an EMBL/GenBank/DDBJ whole genome shotgun (WGS) entry which is preliminary data.</text>
</comment>
<feature type="compositionally biased region" description="Basic and acidic residues" evidence="1">
    <location>
        <begin position="16"/>
        <end position="31"/>
    </location>
</feature>
<evidence type="ECO:0000313" key="2">
    <source>
        <dbReference type="EMBL" id="KAK5701476.1"/>
    </source>
</evidence>
<organism evidence="2 3">
    <name type="scientific">Elasticomyces elasticus</name>
    <dbReference type="NCBI Taxonomy" id="574655"/>
    <lineage>
        <taxon>Eukaryota</taxon>
        <taxon>Fungi</taxon>
        <taxon>Dikarya</taxon>
        <taxon>Ascomycota</taxon>
        <taxon>Pezizomycotina</taxon>
        <taxon>Dothideomycetes</taxon>
        <taxon>Dothideomycetidae</taxon>
        <taxon>Mycosphaerellales</taxon>
        <taxon>Teratosphaeriaceae</taxon>
        <taxon>Elasticomyces</taxon>
    </lineage>
</organism>
<gene>
    <name evidence="2" type="ORF">LTR97_004290</name>
</gene>
<proteinExistence type="predicted"/>
<sequence>MPSSELSPQNYYADGRAADDNARTYRSSRDDGALVLRNVVDDQYNRPYTNPNIIDRQSRAPGRSDATEVPRSYRSSRSYTSGSSDSSISPSESVSNISSRSSQYSTSSARRRRDDPQQLYDYVAVHLRYGENDGAVWHRETNSYVTVIRPRDGC</sequence>